<organism evidence="2 3">
    <name type="scientific">Paramecium pentaurelia</name>
    <dbReference type="NCBI Taxonomy" id="43138"/>
    <lineage>
        <taxon>Eukaryota</taxon>
        <taxon>Sar</taxon>
        <taxon>Alveolata</taxon>
        <taxon>Ciliophora</taxon>
        <taxon>Intramacronucleata</taxon>
        <taxon>Oligohymenophorea</taxon>
        <taxon>Peniculida</taxon>
        <taxon>Parameciidae</taxon>
        <taxon>Paramecium</taxon>
    </lineage>
</organism>
<protein>
    <submittedName>
        <fullName evidence="2">Uncharacterized protein</fullName>
    </submittedName>
</protein>
<sequence>MNIDLIKVIKKNQQKLEQHNQRLCAQAKDIYALVLDSNQQTIINVNSNFKNTSMERSQVSTKKKSTKQNSIVPNKSELSSLIDSSSPISVKQSHIDNIVSISPNRDDLIRIRMENAALKEQINSKEKYIDQLDKTIIELKKEKNLMKLEIGKKNSTNIEQALQEQIKFLEQNLENNKNNDFKLKEMETSMQILILENEQLKQQNKDDSKWLRELQEQFEIFYTKSHETKNKIEDTKYFIHQLSEINQFLTNKQATPLEFFVHMNKQQKQSKVDLTLLHKGSSMKLIFAQVFSLQIETLVNLNQILKEVKTQVEKFSNQYISQVGLQLVSL</sequence>
<evidence type="ECO:0000313" key="2">
    <source>
        <dbReference type="EMBL" id="CAD8161415.1"/>
    </source>
</evidence>
<feature type="coiled-coil region" evidence="1">
    <location>
        <begin position="115"/>
        <end position="217"/>
    </location>
</feature>
<evidence type="ECO:0000313" key="3">
    <source>
        <dbReference type="Proteomes" id="UP000689195"/>
    </source>
</evidence>
<dbReference type="AlphaFoldDB" id="A0A8S1U8H1"/>
<keyword evidence="3" id="KW-1185">Reference proteome</keyword>
<dbReference type="EMBL" id="CAJJDO010000036">
    <property type="protein sequence ID" value="CAD8161415.1"/>
    <property type="molecule type" value="Genomic_DNA"/>
</dbReference>
<reference evidence="2" key="1">
    <citation type="submission" date="2021-01" db="EMBL/GenBank/DDBJ databases">
        <authorList>
            <consortium name="Genoscope - CEA"/>
            <person name="William W."/>
        </authorList>
    </citation>
    <scope>NUCLEOTIDE SEQUENCE</scope>
</reference>
<dbReference type="Proteomes" id="UP000689195">
    <property type="component" value="Unassembled WGS sequence"/>
</dbReference>
<comment type="caution">
    <text evidence="2">The sequence shown here is derived from an EMBL/GenBank/DDBJ whole genome shotgun (WGS) entry which is preliminary data.</text>
</comment>
<proteinExistence type="predicted"/>
<gene>
    <name evidence="2" type="ORF">PPENT_87.1.T0360175</name>
</gene>
<accession>A0A8S1U8H1</accession>
<name>A0A8S1U8H1_9CILI</name>
<keyword evidence="1" id="KW-0175">Coiled coil</keyword>
<evidence type="ECO:0000256" key="1">
    <source>
        <dbReference type="SAM" id="Coils"/>
    </source>
</evidence>